<keyword evidence="2" id="KW-1185">Reference proteome</keyword>
<organism evidence="1 2">
    <name type="scientific">Acinetobacter phage vB_AbaM_B09_Aci05</name>
    <dbReference type="NCBI Taxonomy" id="2315458"/>
    <lineage>
        <taxon>Viruses</taxon>
        <taxon>Duplodnaviria</taxon>
        <taxon>Heunggongvirae</taxon>
        <taxon>Uroviricota</taxon>
        <taxon>Caudoviricetes</taxon>
        <taxon>Saclayvirus</taxon>
        <taxon>Saclayvirus Aci05</taxon>
    </lineage>
</organism>
<dbReference type="Proteomes" id="UP000269940">
    <property type="component" value="Segment"/>
</dbReference>
<proteinExistence type="predicted"/>
<sequence>MKTYLITFDGGYAFMNAKSKKTAKEKFIEKCVRESNFTPEDVVVVY</sequence>
<evidence type="ECO:0000313" key="2">
    <source>
        <dbReference type="Proteomes" id="UP000269940"/>
    </source>
</evidence>
<gene>
    <name evidence="1" type="ORF">Aci05_145</name>
</gene>
<reference evidence="1 2" key="1">
    <citation type="submission" date="2018-08" db="EMBL/GenBank/DDBJ databases">
        <title>Complete genome sequence of five Acinetobacter baumannii phages from Abidjan, Cote d'Ivoire.</title>
        <authorList>
            <person name="Essoh C."/>
            <person name="Vernadet J.-P."/>
            <person name="Vergnaud G."/>
            <person name="Resch G."/>
            <person name="Pourcel C."/>
        </authorList>
    </citation>
    <scope>NUCLEOTIDE SEQUENCE [LARGE SCALE GENOMIC DNA]</scope>
</reference>
<dbReference type="EMBL" id="MH746814">
    <property type="protein sequence ID" value="AYD82465.1"/>
    <property type="molecule type" value="Genomic_DNA"/>
</dbReference>
<accession>A0A386KB70</accession>
<evidence type="ECO:0000313" key="1">
    <source>
        <dbReference type="EMBL" id="AYD82465.1"/>
    </source>
</evidence>
<protein>
    <submittedName>
        <fullName evidence="1">Uncharacterized protein</fullName>
    </submittedName>
</protein>
<name>A0A386KB70_9CAUD</name>